<evidence type="ECO:0000313" key="4">
    <source>
        <dbReference type="Proteomes" id="UP001459277"/>
    </source>
</evidence>
<feature type="repeat" description="PPR" evidence="2">
    <location>
        <begin position="62"/>
        <end position="96"/>
    </location>
</feature>
<dbReference type="Pfam" id="PF01535">
    <property type="entry name" value="PPR"/>
    <property type="match status" value="1"/>
</dbReference>
<name>A0AAW2CVQ8_9ROSI</name>
<dbReference type="Proteomes" id="UP001459277">
    <property type="component" value="Unassembled WGS sequence"/>
</dbReference>
<gene>
    <name evidence="3" type="ORF">SO802_015705</name>
</gene>
<dbReference type="PROSITE" id="PS51375">
    <property type="entry name" value="PPR"/>
    <property type="match status" value="1"/>
</dbReference>
<accession>A0AAW2CVQ8</accession>
<evidence type="ECO:0000313" key="3">
    <source>
        <dbReference type="EMBL" id="KAL0001924.1"/>
    </source>
</evidence>
<keyword evidence="4" id="KW-1185">Reference proteome</keyword>
<dbReference type="InterPro" id="IPR002885">
    <property type="entry name" value="PPR_rpt"/>
</dbReference>
<comment type="caution">
    <text evidence="3">The sequence shown here is derived from an EMBL/GenBank/DDBJ whole genome shotgun (WGS) entry which is preliminary data.</text>
</comment>
<evidence type="ECO:0000256" key="2">
    <source>
        <dbReference type="PROSITE-ProRule" id="PRU00708"/>
    </source>
</evidence>
<dbReference type="EMBL" id="JAZDWU010000005">
    <property type="protein sequence ID" value="KAL0001924.1"/>
    <property type="molecule type" value="Genomic_DNA"/>
</dbReference>
<dbReference type="InterPro" id="IPR011990">
    <property type="entry name" value="TPR-like_helical_dom_sf"/>
</dbReference>
<evidence type="ECO:0008006" key="5">
    <source>
        <dbReference type="Google" id="ProtNLM"/>
    </source>
</evidence>
<sequence length="111" mass="13248">MAWAWSWFRNKLVSPSKKWLGEVFYRFARHYSTLKDFLNSLLRVEMVEDVWSSISSKGCELNVFAWTTWIHALFRNGHVKEACSYYLEMMDADVMPQADTFAKCMWFKETL</sequence>
<dbReference type="AlphaFoldDB" id="A0AAW2CVQ8"/>
<organism evidence="3 4">
    <name type="scientific">Lithocarpus litseifolius</name>
    <dbReference type="NCBI Taxonomy" id="425828"/>
    <lineage>
        <taxon>Eukaryota</taxon>
        <taxon>Viridiplantae</taxon>
        <taxon>Streptophyta</taxon>
        <taxon>Embryophyta</taxon>
        <taxon>Tracheophyta</taxon>
        <taxon>Spermatophyta</taxon>
        <taxon>Magnoliopsida</taxon>
        <taxon>eudicotyledons</taxon>
        <taxon>Gunneridae</taxon>
        <taxon>Pentapetalae</taxon>
        <taxon>rosids</taxon>
        <taxon>fabids</taxon>
        <taxon>Fagales</taxon>
        <taxon>Fagaceae</taxon>
        <taxon>Lithocarpus</taxon>
    </lineage>
</organism>
<protein>
    <recommendedName>
        <fullName evidence="5">Pentatricopeptide repeat-containing protein</fullName>
    </recommendedName>
</protein>
<keyword evidence="1" id="KW-0677">Repeat</keyword>
<dbReference type="NCBIfam" id="TIGR00756">
    <property type="entry name" value="PPR"/>
    <property type="match status" value="1"/>
</dbReference>
<reference evidence="3 4" key="1">
    <citation type="submission" date="2024-01" db="EMBL/GenBank/DDBJ databases">
        <title>A telomere-to-telomere, gap-free genome of sweet tea (Lithocarpus litseifolius).</title>
        <authorList>
            <person name="Zhou J."/>
        </authorList>
    </citation>
    <scope>NUCLEOTIDE SEQUENCE [LARGE SCALE GENOMIC DNA]</scope>
    <source>
        <strain evidence="3">Zhou-2022a</strain>
        <tissue evidence="3">Leaf</tissue>
    </source>
</reference>
<evidence type="ECO:0000256" key="1">
    <source>
        <dbReference type="ARBA" id="ARBA00022737"/>
    </source>
</evidence>
<proteinExistence type="predicted"/>
<dbReference type="Gene3D" id="1.25.40.10">
    <property type="entry name" value="Tetratricopeptide repeat domain"/>
    <property type="match status" value="1"/>
</dbReference>